<gene>
    <name evidence="18" type="primary">nnrE</name>
    <name evidence="17" type="synonym">nnrD</name>
    <name evidence="23" type="ORF">GCM10010841_05980</name>
</gene>
<dbReference type="InterPro" id="IPR036652">
    <property type="entry name" value="YjeF_N_dom_sf"/>
</dbReference>
<comment type="cofactor">
    <cofactor evidence="17">
        <name>Mg(2+)</name>
        <dbReference type="ChEBI" id="CHEBI:18420"/>
    </cofactor>
</comment>
<feature type="binding site" evidence="18">
    <location>
        <position position="124"/>
    </location>
    <ligand>
        <name>K(+)</name>
        <dbReference type="ChEBI" id="CHEBI:29103"/>
    </ligand>
</feature>
<dbReference type="PIRSF" id="PIRSF017184">
    <property type="entry name" value="Nnr"/>
    <property type="match status" value="1"/>
</dbReference>
<protein>
    <recommendedName>
        <fullName evidence="19">Bifunctional NAD(P)H-hydrate repair enzyme</fullName>
    </recommendedName>
    <alternativeName>
        <fullName evidence="19">Nicotinamide nucleotide repair protein</fullName>
    </alternativeName>
    <domain>
        <recommendedName>
            <fullName evidence="19">ADP-dependent (S)-NAD(P)H-hydrate dehydratase</fullName>
            <ecNumber evidence="19">4.2.1.136</ecNumber>
        </recommendedName>
        <alternativeName>
            <fullName evidence="19">ADP-dependent NAD(P)HX dehydratase</fullName>
        </alternativeName>
    </domain>
    <domain>
        <recommendedName>
            <fullName evidence="19">NAD(P)H-hydrate epimerase</fullName>
            <ecNumber evidence="19">5.1.99.6</ecNumber>
        </recommendedName>
    </domain>
</protein>
<name>A0ABQ2GKQ8_9DEIO</name>
<keyword evidence="5 18" id="KW-0479">Metal-binding</keyword>
<keyword evidence="9 18" id="KW-0630">Potassium</keyword>
<evidence type="ECO:0000256" key="14">
    <source>
        <dbReference type="ARBA" id="ARBA00025153"/>
    </source>
</evidence>
<evidence type="ECO:0000256" key="8">
    <source>
        <dbReference type="ARBA" id="ARBA00022857"/>
    </source>
</evidence>
<keyword evidence="10 17" id="KW-0520">NAD</keyword>
<comment type="catalytic activity">
    <reaction evidence="1 18 19">
        <text>(6R)-NADHX = (6S)-NADHX</text>
        <dbReference type="Rhea" id="RHEA:32215"/>
        <dbReference type="ChEBI" id="CHEBI:64074"/>
        <dbReference type="ChEBI" id="CHEBI:64075"/>
        <dbReference type="EC" id="5.1.99.6"/>
    </reaction>
</comment>
<dbReference type="Gene3D" id="3.40.50.10260">
    <property type="entry name" value="YjeF N-terminal domain"/>
    <property type="match status" value="1"/>
</dbReference>
<comment type="cofactor">
    <cofactor evidence="18 19">
        <name>K(+)</name>
        <dbReference type="ChEBI" id="CHEBI:29103"/>
    </cofactor>
    <text evidence="18 19">Binds 1 potassium ion per subunit.</text>
</comment>
<evidence type="ECO:0000256" key="17">
    <source>
        <dbReference type="HAMAP-Rule" id="MF_01965"/>
    </source>
</evidence>
<dbReference type="InterPro" id="IPR004443">
    <property type="entry name" value="YjeF_N_dom"/>
</dbReference>
<comment type="function">
    <text evidence="17">Catalyzes the dehydration of the S-form of NAD(P)HX at the expense of ADP, which is converted to AMP. Together with NAD(P)HX epimerase, which catalyzes the epimerization of the S- and R-forms, the enzyme allows the repair of both epimers of NAD(P)HX, a damaged form of NAD(P)H that is a result of enzymatic or heat-dependent hydration.</text>
</comment>
<evidence type="ECO:0000256" key="15">
    <source>
        <dbReference type="ARBA" id="ARBA00048238"/>
    </source>
</evidence>
<feature type="binding site" evidence="17">
    <location>
        <position position="321"/>
    </location>
    <ligand>
        <name>(6S)-NADPHX</name>
        <dbReference type="ChEBI" id="CHEBI:64076"/>
    </ligand>
</feature>
<feature type="domain" description="YjeF N-terminal" evidence="22">
    <location>
        <begin position="14"/>
        <end position="217"/>
    </location>
</feature>
<evidence type="ECO:0000256" key="18">
    <source>
        <dbReference type="HAMAP-Rule" id="MF_01966"/>
    </source>
</evidence>
<dbReference type="SUPFAM" id="SSF64153">
    <property type="entry name" value="YjeF N-terminal domain-like"/>
    <property type="match status" value="1"/>
</dbReference>
<evidence type="ECO:0000256" key="12">
    <source>
        <dbReference type="ARBA" id="ARBA00023239"/>
    </source>
</evidence>
<comment type="subunit">
    <text evidence="17">Homotetramer.</text>
</comment>
<dbReference type="Proteomes" id="UP000661918">
    <property type="component" value="Unassembled WGS sequence"/>
</dbReference>
<feature type="binding site" evidence="17">
    <location>
        <position position="364"/>
    </location>
    <ligand>
        <name>(6S)-NADPHX</name>
        <dbReference type="ChEBI" id="CHEBI:64076"/>
    </ligand>
</feature>
<accession>A0ABQ2GKQ8</accession>
<keyword evidence="7 17" id="KW-0067">ATP-binding</keyword>
<feature type="binding site" evidence="18">
    <location>
        <begin position="128"/>
        <end position="134"/>
    </location>
    <ligand>
        <name>(6S)-NADPHX</name>
        <dbReference type="ChEBI" id="CHEBI:64076"/>
    </ligand>
</feature>
<comment type="similarity">
    <text evidence="17">Belongs to the NnrD/CARKD family.</text>
</comment>
<evidence type="ECO:0000256" key="9">
    <source>
        <dbReference type="ARBA" id="ARBA00022958"/>
    </source>
</evidence>
<feature type="region of interest" description="Disordered" evidence="20">
    <location>
        <begin position="500"/>
        <end position="525"/>
    </location>
</feature>
<evidence type="ECO:0000256" key="1">
    <source>
        <dbReference type="ARBA" id="ARBA00000013"/>
    </source>
</evidence>
<evidence type="ECO:0000259" key="22">
    <source>
        <dbReference type="PROSITE" id="PS51385"/>
    </source>
</evidence>
<dbReference type="InterPro" id="IPR000631">
    <property type="entry name" value="CARKD"/>
</dbReference>
<comment type="function">
    <text evidence="18">Catalyzes the epimerization of the S- and R-forms of NAD(P)HX, a damaged form of NAD(P)H that is a result of enzymatic or heat-dependent hydration. This is a prerequisite for the S-specific NAD(P)H-hydrate dehydratase to allow the repair of both epimers of NAD(P)HX.</text>
</comment>
<evidence type="ECO:0000256" key="2">
    <source>
        <dbReference type="ARBA" id="ARBA00000909"/>
    </source>
</evidence>
<dbReference type="InterPro" id="IPR029056">
    <property type="entry name" value="Ribokinase-like"/>
</dbReference>
<keyword evidence="12 17" id="KW-0456">Lyase</keyword>
<comment type="similarity">
    <text evidence="3 19">In the N-terminal section; belongs to the NnrE/AIBP family.</text>
</comment>
<feature type="binding site" evidence="17">
    <location>
        <position position="435"/>
    </location>
    <ligand>
        <name>(6S)-NADPHX</name>
        <dbReference type="ChEBI" id="CHEBI:64076"/>
    </ligand>
</feature>
<dbReference type="NCBIfam" id="TIGR00196">
    <property type="entry name" value="yjeF_cterm"/>
    <property type="match status" value="1"/>
</dbReference>
<comment type="similarity">
    <text evidence="4 19">In the C-terminal section; belongs to the NnrD/CARKD family.</text>
</comment>
<dbReference type="PROSITE" id="PS01050">
    <property type="entry name" value="YJEF_C_2"/>
    <property type="match status" value="1"/>
</dbReference>
<evidence type="ECO:0000256" key="3">
    <source>
        <dbReference type="ARBA" id="ARBA00006001"/>
    </source>
</evidence>
<feature type="binding site" evidence="18">
    <location>
        <begin position="59"/>
        <end position="63"/>
    </location>
    <ligand>
        <name>(6S)-NADPHX</name>
        <dbReference type="ChEBI" id="CHEBI:64076"/>
    </ligand>
</feature>
<evidence type="ECO:0000313" key="23">
    <source>
        <dbReference type="EMBL" id="GGM00207.1"/>
    </source>
</evidence>
<evidence type="ECO:0000256" key="6">
    <source>
        <dbReference type="ARBA" id="ARBA00022741"/>
    </source>
</evidence>
<evidence type="ECO:0000256" key="5">
    <source>
        <dbReference type="ARBA" id="ARBA00022723"/>
    </source>
</evidence>
<dbReference type="HAMAP" id="MF_01966">
    <property type="entry name" value="NADHX_epimerase"/>
    <property type="match status" value="1"/>
</dbReference>
<dbReference type="NCBIfam" id="TIGR00197">
    <property type="entry name" value="yjeF_nterm"/>
    <property type="match status" value="1"/>
</dbReference>
<feature type="binding site" evidence="18">
    <location>
        <position position="160"/>
    </location>
    <ligand>
        <name>(6S)-NADPHX</name>
        <dbReference type="ChEBI" id="CHEBI:64076"/>
    </ligand>
</feature>
<sequence>MAGVSEYVLDPRGAREIDARLERAGLLDLTMEEAGRAVADAVMARHPVGPALLLAGGGANGGDALVAARHLLALGREVHVLAQPARHPLTRLNRRRLRTVGGEVRPLTPAALRRALAGAGVVVDGLLGTGFTPPLRSALATVVDVVNTAHDAGTPVVSIDLPSGLDACSAHPDGPSVTADQTVTLMGLKTALLFGEAAARSGEMILAPLRAPPGWVRGEALGTRPSDAQVGALLPRRSADAHKGTAGRIWILGGHPGTVGAAALAGLGALRAGAGLVTVHSEAEVPLVTPELMMRRHADWSSALPGLHGLGLPDAVALGMGLGPQARAVARTVLGWRVPTVLDADALHPELAGHGHDACIWTPHPGEAARLLGTPSGAVTRDPLAAARRLQELLGGVVVLKGGPSVVAFPDSSGGVTLSVARGGHPGMASGGMGDTLSGILAALLGQGLSAQDAAVAGVRLHARAGERAGAAHGYGLIATDVCAELGAAWLDLRGTLSPTLPPDGSPRRSRPQILQMVTSAPPDC</sequence>
<evidence type="ECO:0000256" key="13">
    <source>
        <dbReference type="ARBA" id="ARBA00023268"/>
    </source>
</evidence>
<dbReference type="Pfam" id="PF03853">
    <property type="entry name" value="YjeF_N"/>
    <property type="match status" value="1"/>
</dbReference>
<feature type="binding site" evidence="17">
    <location>
        <begin position="401"/>
        <end position="405"/>
    </location>
    <ligand>
        <name>AMP</name>
        <dbReference type="ChEBI" id="CHEBI:456215"/>
    </ligand>
</feature>
<dbReference type="EC" id="5.1.99.6" evidence="19"/>
<keyword evidence="13" id="KW-0511">Multifunctional enzyme</keyword>
<dbReference type="Gene3D" id="3.40.1190.20">
    <property type="match status" value="1"/>
</dbReference>
<dbReference type="InterPro" id="IPR017953">
    <property type="entry name" value="Carbohydrate_kinase_pred_CS"/>
</dbReference>
<comment type="similarity">
    <text evidence="18">Belongs to the NnrE/AIBP family.</text>
</comment>
<evidence type="ECO:0000256" key="4">
    <source>
        <dbReference type="ARBA" id="ARBA00009524"/>
    </source>
</evidence>
<evidence type="ECO:0000256" key="10">
    <source>
        <dbReference type="ARBA" id="ARBA00023027"/>
    </source>
</evidence>
<dbReference type="HAMAP" id="MF_01965">
    <property type="entry name" value="NADHX_dehydratase"/>
    <property type="match status" value="1"/>
</dbReference>
<feature type="domain" description="YjeF C-terminal" evidence="21">
    <location>
        <begin position="226"/>
        <end position="493"/>
    </location>
</feature>
<evidence type="ECO:0000256" key="16">
    <source>
        <dbReference type="ARBA" id="ARBA00049209"/>
    </source>
</evidence>
<dbReference type="SUPFAM" id="SSF53613">
    <property type="entry name" value="Ribokinase-like"/>
    <property type="match status" value="1"/>
</dbReference>
<keyword evidence="11 18" id="KW-0413">Isomerase</keyword>
<evidence type="ECO:0000256" key="19">
    <source>
        <dbReference type="PIRNR" id="PIRNR017184"/>
    </source>
</evidence>
<dbReference type="EC" id="4.2.1.136" evidence="19"/>
<dbReference type="Pfam" id="PF01256">
    <property type="entry name" value="Carb_kinase"/>
    <property type="match status" value="1"/>
</dbReference>
<feature type="binding site" evidence="17">
    <location>
        <position position="261"/>
    </location>
    <ligand>
        <name>(6S)-NADPHX</name>
        <dbReference type="ChEBI" id="CHEBI:64076"/>
    </ligand>
</feature>
<evidence type="ECO:0000259" key="21">
    <source>
        <dbReference type="PROSITE" id="PS51383"/>
    </source>
</evidence>
<comment type="catalytic activity">
    <reaction evidence="2 18 19">
        <text>(6R)-NADPHX = (6S)-NADPHX</text>
        <dbReference type="Rhea" id="RHEA:32227"/>
        <dbReference type="ChEBI" id="CHEBI:64076"/>
        <dbReference type="ChEBI" id="CHEBI:64077"/>
        <dbReference type="EC" id="5.1.99.6"/>
    </reaction>
</comment>
<keyword evidence="6 17" id="KW-0547">Nucleotide-binding</keyword>
<feature type="binding site" evidence="18">
    <location>
        <position position="163"/>
    </location>
    <ligand>
        <name>K(+)</name>
        <dbReference type="ChEBI" id="CHEBI:29103"/>
    </ligand>
</feature>
<dbReference type="InterPro" id="IPR030677">
    <property type="entry name" value="Nnr"/>
</dbReference>
<dbReference type="CDD" id="cd01171">
    <property type="entry name" value="YXKO-related"/>
    <property type="match status" value="1"/>
</dbReference>
<comment type="caution">
    <text evidence="18">Lacks conserved residue(s) required for the propagation of feature annotation.</text>
</comment>
<evidence type="ECO:0000256" key="20">
    <source>
        <dbReference type="SAM" id="MobiDB-lite"/>
    </source>
</evidence>
<feature type="binding site" evidence="17">
    <location>
        <position position="434"/>
    </location>
    <ligand>
        <name>AMP</name>
        <dbReference type="ChEBI" id="CHEBI:456215"/>
    </ligand>
</feature>
<comment type="function">
    <text evidence="14 19">Bifunctional enzyme that catalyzes the epimerization of the S- and R-forms of NAD(P)HX and the dehydration of the S-form of NAD(P)HX at the expense of ADP, which is converted to AMP. This allows the repair of both epimers of NAD(P)HX, a damaged form of NAD(P)H that is a result of enzymatic or heat-dependent hydration.</text>
</comment>
<comment type="catalytic activity">
    <reaction evidence="16 17 19">
        <text>(6S)-NADPHX + ADP = AMP + phosphate + NADPH + H(+)</text>
        <dbReference type="Rhea" id="RHEA:32235"/>
        <dbReference type="ChEBI" id="CHEBI:15378"/>
        <dbReference type="ChEBI" id="CHEBI:43474"/>
        <dbReference type="ChEBI" id="CHEBI:57783"/>
        <dbReference type="ChEBI" id="CHEBI:64076"/>
        <dbReference type="ChEBI" id="CHEBI:456215"/>
        <dbReference type="ChEBI" id="CHEBI:456216"/>
        <dbReference type="EC" id="4.2.1.136"/>
    </reaction>
</comment>
<dbReference type="PROSITE" id="PS51383">
    <property type="entry name" value="YJEF_C_3"/>
    <property type="match status" value="1"/>
</dbReference>
<evidence type="ECO:0000313" key="24">
    <source>
        <dbReference type="Proteomes" id="UP000661918"/>
    </source>
</evidence>
<comment type="caution">
    <text evidence="23">The sequence shown here is derived from an EMBL/GenBank/DDBJ whole genome shotgun (WGS) entry which is preliminary data.</text>
</comment>
<evidence type="ECO:0000256" key="11">
    <source>
        <dbReference type="ARBA" id="ARBA00023235"/>
    </source>
</evidence>
<dbReference type="PANTHER" id="PTHR12592:SF0">
    <property type="entry name" value="ATP-DEPENDENT (S)-NAD(P)H-HYDRATE DEHYDRATASE"/>
    <property type="match status" value="1"/>
</dbReference>
<comment type="catalytic activity">
    <reaction evidence="15 17 19">
        <text>(6S)-NADHX + ADP = AMP + phosphate + NADH + H(+)</text>
        <dbReference type="Rhea" id="RHEA:32223"/>
        <dbReference type="ChEBI" id="CHEBI:15378"/>
        <dbReference type="ChEBI" id="CHEBI:43474"/>
        <dbReference type="ChEBI" id="CHEBI:57945"/>
        <dbReference type="ChEBI" id="CHEBI:64074"/>
        <dbReference type="ChEBI" id="CHEBI:456215"/>
        <dbReference type="ChEBI" id="CHEBI:456216"/>
        <dbReference type="EC" id="4.2.1.136"/>
    </reaction>
</comment>
<dbReference type="EMBL" id="BMOM01000003">
    <property type="protein sequence ID" value="GGM00207.1"/>
    <property type="molecule type" value="Genomic_DNA"/>
</dbReference>
<dbReference type="PROSITE" id="PS51385">
    <property type="entry name" value="YJEF_N"/>
    <property type="match status" value="1"/>
</dbReference>
<feature type="binding site" evidence="18">
    <location>
        <position position="60"/>
    </location>
    <ligand>
        <name>K(+)</name>
        <dbReference type="ChEBI" id="CHEBI:29103"/>
    </ligand>
</feature>
<proteinExistence type="inferred from homology"/>
<keyword evidence="8 17" id="KW-0521">NADP</keyword>
<organism evidence="23 24">
    <name type="scientific">Deinococcus aerophilus</name>
    <dbReference type="NCBI Taxonomy" id="522488"/>
    <lineage>
        <taxon>Bacteria</taxon>
        <taxon>Thermotogati</taxon>
        <taxon>Deinococcota</taxon>
        <taxon>Deinococci</taxon>
        <taxon>Deinococcales</taxon>
        <taxon>Deinococcaceae</taxon>
        <taxon>Deinococcus</taxon>
    </lineage>
</organism>
<keyword evidence="24" id="KW-1185">Reference proteome</keyword>
<evidence type="ECO:0000256" key="7">
    <source>
        <dbReference type="ARBA" id="ARBA00022840"/>
    </source>
</evidence>
<reference evidence="24" key="1">
    <citation type="journal article" date="2019" name="Int. J. Syst. Evol. Microbiol.">
        <title>The Global Catalogue of Microorganisms (GCM) 10K type strain sequencing project: providing services to taxonomists for standard genome sequencing and annotation.</title>
        <authorList>
            <consortium name="The Broad Institute Genomics Platform"/>
            <consortium name="The Broad Institute Genome Sequencing Center for Infectious Disease"/>
            <person name="Wu L."/>
            <person name="Ma J."/>
        </authorList>
    </citation>
    <scope>NUCLEOTIDE SEQUENCE [LARGE SCALE GENOMIC DNA]</scope>
    <source>
        <strain evidence="24">JCM 15443</strain>
    </source>
</reference>
<dbReference type="PANTHER" id="PTHR12592">
    <property type="entry name" value="ATP-DEPENDENT (S)-NAD(P)H-HYDRATE DEHYDRATASE FAMILY MEMBER"/>
    <property type="match status" value="1"/>
</dbReference>